<feature type="region of interest" description="Disordered" evidence="1">
    <location>
        <begin position="103"/>
        <end position="130"/>
    </location>
</feature>
<keyword evidence="4" id="KW-1185">Reference proteome</keyword>
<evidence type="ECO:0000313" key="4">
    <source>
        <dbReference type="Proteomes" id="UP001258315"/>
    </source>
</evidence>
<gene>
    <name evidence="3" type="ORF">QE417_004302</name>
</gene>
<protein>
    <submittedName>
        <fullName evidence="3">Protein CpxP</fullName>
    </submittedName>
</protein>
<sequence>MKKILLMCCFVLGISAVSFAQGGGGRMGGTPEEQAKRLQTQLKLDDTQTGKIKAIYEVQAKKRDSLMTAANGDRQAMMQAWRPIMEASNVKIKEVLTAEQKEAFDKMQAERANRMRQGGGGGNPPPPPQK</sequence>
<organism evidence="3 4">
    <name type="scientific">Mucilaginibacter terrae</name>
    <dbReference type="NCBI Taxonomy" id="1955052"/>
    <lineage>
        <taxon>Bacteria</taxon>
        <taxon>Pseudomonadati</taxon>
        <taxon>Bacteroidota</taxon>
        <taxon>Sphingobacteriia</taxon>
        <taxon>Sphingobacteriales</taxon>
        <taxon>Sphingobacteriaceae</taxon>
        <taxon>Mucilaginibacter</taxon>
    </lineage>
</organism>
<feature type="signal peptide" evidence="2">
    <location>
        <begin position="1"/>
        <end position="20"/>
    </location>
</feature>
<evidence type="ECO:0000313" key="3">
    <source>
        <dbReference type="EMBL" id="MDT3405230.1"/>
    </source>
</evidence>
<evidence type="ECO:0000256" key="1">
    <source>
        <dbReference type="SAM" id="MobiDB-lite"/>
    </source>
</evidence>
<comment type="caution">
    <text evidence="3">The sequence shown here is derived from an EMBL/GenBank/DDBJ whole genome shotgun (WGS) entry which is preliminary data.</text>
</comment>
<reference evidence="4" key="1">
    <citation type="submission" date="2023-07" db="EMBL/GenBank/DDBJ databases">
        <title>Functional and genomic diversity of the sorghum phyllosphere microbiome.</title>
        <authorList>
            <person name="Shade A."/>
        </authorList>
    </citation>
    <scope>NUCLEOTIDE SEQUENCE [LARGE SCALE GENOMIC DNA]</scope>
    <source>
        <strain evidence="4">SORGH_AS_0422</strain>
    </source>
</reference>
<feature type="chain" id="PRO_5046079095" evidence="2">
    <location>
        <begin position="21"/>
        <end position="130"/>
    </location>
</feature>
<dbReference type="Proteomes" id="UP001258315">
    <property type="component" value="Unassembled WGS sequence"/>
</dbReference>
<feature type="compositionally biased region" description="Basic and acidic residues" evidence="1">
    <location>
        <begin position="103"/>
        <end position="113"/>
    </location>
</feature>
<dbReference type="EMBL" id="JAVLVU010000001">
    <property type="protein sequence ID" value="MDT3405230.1"/>
    <property type="molecule type" value="Genomic_DNA"/>
</dbReference>
<accession>A0ABU3H2U1</accession>
<keyword evidence="2" id="KW-0732">Signal</keyword>
<evidence type="ECO:0000256" key="2">
    <source>
        <dbReference type="SAM" id="SignalP"/>
    </source>
</evidence>
<proteinExistence type="predicted"/>
<dbReference type="RefSeq" id="WP_311953527.1">
    <property type="nucleotide sequence ID" value="NZ_JAVLVU010000001.1"/>
</dbReference>
<name>A0ABU3H2U1_9SPHI</name>